<dbReference type="EMBL" id="CAJMWS010000324">
    <property type="protein sequence ID" value="CAE6425709.1"/>
    <property type="molecule type" value="Genomic_DNA"/>
</dbReference>
<evidence type="ECO:0008006" key="4">
    <source>
        <dbReference type="Google" id="ProtNLM"/>
    </source>
</evidence>
<comment type="caution">
    <text evidence="2">The sequence shown here is derived from an EMBL/GenBank/DDBJ whole genome shotgun (WGS) entry which is preliminary data.</text>
</comment>
<feature type="signal peptide" evidence="1">
    <location>
        <begin position="1"/>
        <end position="21"/>
    </location>
</feature>
<keyword evidence="1" id="KW-0732">Signal</keyword>
<feature type="chain" id="PRO_5034462405" description="Cell wall galactomannoprotein" evidence="1">
    <location>
        <begin position="22"/>
        <end position="192"/>
    </location>
</feature>
<proteinExistence type="predicted"/>
<evidence type="ECO:0000313" key="2">
    <source>
        <dbReference type="EMBL" id="CAE6425709.1"/>
    </source>
</evidence>
<evidence type="ECO:0000256" key="1">
    <source>
        <dbReference type="SAM" id="SignalP"/>
    </source>
</evidence>
<evidence type="ECO:0000313" key="3">
    <source>
        <dbReference type="Proteomes" id="UP000663846"/>
    </source>
</evidence>
<name>A0A8H3AK35_9AGAM</name>
<organism evidence="2 3">
    <name type="scientific">Rhizoctonia solani</name>
    <dbReference type="NCBI Taxonomy" id="456999"/>
    <lineage>
        <taxon>Eukaryota</taxon>
        <taxon>Fungi</taxon>
        <taxon>Dikarya</taxon>
        <taxon>Basidiomycota</taxon>
        <taxon>Agaricomycotina</taxon>
        <taxon>Agaricomycetes</taxon>
        <taxon>Cantharellales</taxon>
        <taxon>Ceratobasidiaceae</taxon>
        <taxon>Rhizoctonia</taxon>
    </lineage>
</organism>
<accession>A0A8H3AK35</accession>
<sequence>MRFSRVVLSVLTLAPFLGALANSSNERRQESSSMASLFSSTQSKIDGLITAGTQPINDPGLALTTISNVFDLTNIVNAAMDTFNVGDESLFVDLDGKELDDIQMAEKVVQLWQSVGNAASLVKGSGSETVAEVVHMIAFNLELCSEDILRVAQGVAKLPNVVEAAKANQDLMTGIVSSILGSSLVDSLSLTE</sequence>
<dbReference type="Proteomes" id="UP000663846">
    <property type="component" value="Unassembled WGS sequence"/>
</dbReference>
<gene>
    <name evidence="2" type="ORF">RDB_LOCUS96406</name>
</gene>
<dbReference type="AlphaFoldDB" id="A0A8H3AK35"/>
<reference evidence="2" key="1">
    <citation type="submission" date="2021-01" db="EMBL/GenBank/DDBJ databases">
        <authorList>
            <person name="Kaushik A."/>
        </authorList>
    </citation>
    <scope>NUCLEOTIDE SEQUENCE</scope>
    <source>
        <strain evidence="2">AG1-1C</strain>
    </source>
</reference>
<protein>
    <recommendedName>
        <fullName evidence="4">Cell wall galactomannoprotein</fullName>
    </recommendedName>
</protein>